<keyword evidence="2" id="KW-0813">Transport</keyword>
<proteinExistence type="predicted"/>
<reference evidence="11" key="1">
    <citation type="journal article" date="2021" name="PeerJ">
        <title>Extensive microbial diversity within the chicken gut microbiome revealed by metagenomics and culture.</title>
        <authorList>
            <person name="Gilroy R."/>
            <person name="Ravi A."/>
            <person name="Getino M."/>
            <person name="Pursley I."/>
            <person name="Horton D.L."/>
            <person name="Alikhan N.F."/>
            <person name="Baker D."/>
            <person name="Gharbi K."/>
            <person name="Hall N."/>
            <person name="Watson M."/>
            <person name="Adriaenssens E.M."/>
            <person name="Foster-Nyarko E."/>
            <person name="Jarju S."/>
            <person name="Secka A."/>
            <person name="Antonio M."/>
            <person name="Oren A."/>
            <person name="Chaudhuri R.R."/>
            <person name="La Ragione R."/>
            <person name="Hildebrand F."/>
            <person name="Pallen M.J."/>
        </authorList>
    </citation>
    <scope>NUCLEOTIDE SEQUENCE</scope>
    <source>
        <strain evidence="11">Gambia11-129</strain>
    </source>
</reference>
<dbReference type="Proteomes" id="UP000823936">
    <property type="component" value="Unassembled WGS sequence"/>
</dbReference>
<protein>
    <recommendedName>
        <fullName evidence="9">Multidrug-efflux transporter</fullName>
    </recommendedName>
</protein>
<feature type="transmembrane region" description="Helical" evidence="10">
    <location>
        <begin position="261"/>
        <end position="281"/>
    </location>
</feature>
<evidence type="ECO:0000256" key="6">
    <source>
        <dbReference type="ARBA" id="ARBA00022989"/>
    </source>
</evidence>
<evidence type="ECO:0000256" key="7">
    <source>
        <dbReference type="ARBA" id="ARBA00023065"/>
    </source>
</evidence>
<dbReference type="PIRSF" id="PIRSF006603">
    <property type="entry name" value="DinF"/>
    <property type="match status" value="1"/>
</dbReference>
<feature type="transmembrane region" description="Helical" evidence="10">
    <location>
        <begin position="136"/>
        <end position="156"/>
    </location>
</feature>
<dbReference type="NCBIfam" id="TIGR00797">
    <property type="entry name" value="matE"/>
    <property type="match status" value="1"/>
</dbReference>
<comment type="subcellular location">
    <subcellularLocation>
        <location evidence="1">Cell membrane</location>
        <topology evidence="1">Multi-pass membrane protein</topology>
    </subcellularLocation>
</comment>
<dbReference type="Pfam" id="PF01554">
    <property type="entry name" value="MatE"/>
    <property type="match status" value="2"/>
</dbReference>
<accession>A0A9D1TNE4</accession>
<evidence type="ECO:0000256" key="5">
    <source>
        <dbReference type="ARBA" id="ARBA00022692"/>
    </source>
</evidence>
<dbReference type="GO" id="GO:0042910">
    <property type="term" value="F:xenobiotic transmembrane transporter activity"/>
    <property type="evidence" value="ECO:0007669"/>
    <property type="project" value="InterPro"/>
</dbReference>
<reference evidence="11" key="2">
    <citation type="submission" date="2021-04" db="EMBL/GenBank/DDBJ databases">
        <authorList>
            <person name="Gilroy R."/>
        </authorList>
    </citation>
    <scope>NUCLEOTIDE SEQUENCE</scope>
    <source>
        <strain evidence="11">Gambia11-129</strain>
    </source>
</reference>
<dbReference type="InterPro" id="IPR050222">
    <property type="entry name" value="MATE_MdtK"/>
</dbReference>
<feature type="transmembrane region" description="Helical" evidence="10">
    <location>
        <begin position="287"/>
        <end position="310"/>
    </location>
</feature>
<gene>
    <name evidence="11" type="ORF">IAB12_07015</name>
</gene>
<keyword evidence="5 10" id="KW-0812">Transmembrane</keyword>
<evidence type="ECO:0000256" key="3">
    <source>
        <dbReference type="ARBA" id="ARBA00022449"/>
    </source>
</evidence>
<evidence type="ECO:0000256" key="8">
    <source>
        <dbReference type="ARBA" id="ARBA00023136"/>
    </source>
</evidence>
<keyword evidence="6 10" id="KW-1133">Transmembrane helix</keyword>
<evidence type="ECO:0000256" key="9">
    <source>
        <dbReference type="ARBA" id="ARBA00031636"/>
    </source>
</evidence>
<evidence type="ECO:0000256" key="4">
    <source>
        <dbReference type="ARBA" id="ARBA00022475"/>
    </source>
</evidence>
<feature type="transmembrane region" description="Helical" evidence="10">
    <location>
        <begin position="168"/>
        <end position="191"/>
    </location>
</feature>
<feature type="transmembrane region" description="Helical" evidence="10">
    <location>
        <begin position="21"/>
        <end position="43"/>
    </location>
</feature>
<keyword evidence="4" id="KW-1003">Cell membrane</keyword>
<dbReference type="GO" id="GO:0006811">
    <property type="term" value="P:monoatomic ion transport"/>
    <property type="evidence" value="ECO:0007669"/>
    <property type="project" value="UniProtKB-KW"/>
</dbReference>
<dbReference type="InterPro" id="IPR048279">
    <property type="entry name" value="MdtK-like"/>
</dbReference>
<evidence type="ECO:0000313" key="12">
    <source>
        <dbReference type="Proteomes" id="UP000823936"/>
    </source>
</evidence>
<evidence type="ECO:0000256" key="2">
    <source>
        <dbReference type="ARBA" id="ARBA00022448"/>
    </source>
</evidence>
<evidence type="ECO:0000256" key="10">
    <source>
        <dbReference type="SAM" id="Phobius"/>
    </source>
</evidence>
<dbReference type="GO" id="GO:0015297">
    <property type="term" value="F:antiporter activity"/>
    <property type="evidence" value="ECO:0007669"/>
    <property type="project" value="UniProtKB-KW"/>
</dbReference>
<organism evidence="11 12">
    <name type="scientific">Candidatus Ornithospirochaeta avicola</name>
    <dbReference type="NCBI Taxonomy" id="2840896"/>
    <lineage>
        <taxon>Bacteria</taxon>
        <taxon>Pseudomonadati</taxon>
        <taxon>Spirochaetota</taxon>
        <taxon>Spirochaetia</taxon>
        <taxon>Spirochaetales</taxon>
        <taxon>Spirochaetaceae</taxon>
        <taxon>Spirochaetaceae incertae sedis</taxon>
        <taxon>Candidatus Ornithospirochaeta</taxon>
    </lineage>
</organism>
<keyword evidence="8 10" id="KW-0472">Membrane</keyword>
<dbReference type="PANTHER" id="PTHR43298:SF2">
    <property type="entry name" value="FMN_FAD EXPORTER YEEO-RELATED"/>
    <property type="match status" value="1"/>
</dbReference>
<dbReference type="PANTHER" id="PTHR43298">
    <property type="entry name" value="MULTIDRUG RESISTANCE PROTEIN NORM-RELATED"/>
    <property type="match status" value="1"/>
</dbReference>
<sequence length="452" mass="49437">MKRNALDKSSLLFSNRFLATLIIPLLIETLLNVTIGMMDTIMVSTNGEAAVSGVSLVDSLANLFIFLFSAFATGGAVVASQYLGRKDKENASESAKQLLYISFLFSLLISVVVLLFNEQLMSLVFGKIEEDVESFALSYLTPIALSFPFLAITNSANAVCRSVGKSKITMTVSLVMNIINVSGNAILIYIFGMGPLGAGIASLLSRITACAIMLSVVCGKNFELRVKKLLKVELRFSMIFRILRIALPSGIENCIFHIGKILVTSTISTFGTASIAAYAVFNSLATFANIPGSAIGMAAVTVIGQCCGAGNYDQAKYYARKLITLTFILQGLTCLLMFVLTPNLASLYNLSAVAYKLSVDTVRICLIQTFIFWPLAFTVPNFLRASGDVKFTMLVSIISMWLFRVMLARVLGITFSMGLEGVCWAMYIDWYCRGAFFVTRWLKGKWKEKTVI</sequence>
<feature type="transmembrane region" description="Helical" evidence="10">
    <location>
        <begin position="322"/>
        <end position="341"/>
    </location>
</feature>
<dbReference type="AlphaFoldDB" id="A0A9D1TNE4"/>
<dbReference type="CDD" id="cd13137">
    <property type="entry name" value="MATE_NorM_like"/>
    <property type="match status" value="1"/>
</dbReference>
<evidence type="ECO:0000256" key="1">
    <source>
        <dbReference type="ARBA" id="ARBA00004651"/>
    </source>
</evidence>
<feature type="transmembrane region" description="Helical" evidence="10">
    <location>
        <begin position="361"/>
        <end position="379"/>
    </location>
</feature>
<keyword evidence="7" id="KW-0406">Ion transport</keyword>
<keyword evidence="3" id="KW-0050">Antiport</keyword>
<feature type="transmembrane region" description="Helical" evidence="10">
    <location>
        <begin position="197"/>
        <end position="218"/>
    </location>
</feature>
<name>A0A9D1TNE4_9SPIO</name>
<feature type="transmembrane region" description="Helical" evidence="10">
    <location>
        <begin position="97"/>
        <end position="116"/>
    </location>
</feature>
<dbReference type="EMBL" id="DXHU01000023">
    <property type="protein sequence ID" value="HIV99507.1"/>
    <property type="molecule type" value="Genomic_DNA"/>
</dbReference>
<evidence type="ECO:0000313" key="11">
    <source>
        <dbReference type="EMBL" id="HIV99507.1"/>
    </source>
</evidence>
<comment type="caution">
    <text evidence="11">The sequence shown here is derived from an EMBL/GenBank/DDBJ whole genome shotgun (WGS) entry which is preliminary data.</text>
</comment>
<dbReference type="GO" id="GO:0005886">
    <property type="term" value="C:plasma membrane"/>
    <property type="evidence" value="ECO:0007669"/>
    <property type="project" value="UniProtKB-SubCell"/>
</dbReference>
<dbReference type="InterPro" id="IPR002528">
    <property type="entry name" value="MATE_fam"/>
</dbReference>
<feature type="transmembrane region" description="Helical" evidence="10">
    <location>
        <begin position="63"/>
        <end position="85"/>
    </location>
</feature>